<feature type="domain" description="Beta-lactamase class A catalytic" evidence="5">
    <location>
        <begin position="71"/>
        <end position="336"/>
    </location>
</feature>
<reference evidence="6" key="1">
    <citation type="submission" date="2022-12" db="EMBL/GenBank/DDBJ databases">
        <title>Genome sequence of HCMS5-2.</title>
        <authorList>
            <person name="Woo H."/>
        </authorList>
    </citation>
    <scope>NUCLEOTIDE SEQUENCE</scope>
    <source>
        <strain evidence="6">HCMS5-2</strain>
    </source>
</reference>
<dbReference type="Pfam" id="PF13354">
    <property type="entry name" value="Beta-lactamase2"/>
    <property type="match status" value="1"/>
</dbReference>
<dbReference type="InterPro" id="IPR045155">
    <property type="entry name" value="Beta-lactam_cat"/>
</dbReference>
<evidence type="ECO:0000256" key="2">
    <source>
        <dbReference type="ARBA" id="ARBA00009009"/>
    </source>
</evidence>
<keyword evidence="6" id="KW-0378">Hydrolase</keyword>
<evidence type="ECO:0000256" key="3">
    <source>
        <dbReference type="ARBA" id="ARBA00012865"/>
    </source>
</evidence>
<dbReference type="PANTHER" id="PTHR35333:SF3">
    <property type="entry name" value="BETA-LACTAMASE-TYPE TRANSPEPTIDASE FOLD CONTAINING PROTEIN"/>
    <property type="match status" value="1"/>
</dbReference>
<keyword evidence="4" id="KW-0732">Signal</keyword>
<gene>
    <name evidence="6" type="ORF">O0955_07205</name>
</gene>
<feature type="chain" id="PRO_5045525355" description="beta-lactamase" evidence="4">
    <location>
        <begin position="19"/>
        <end position="415"/>
    </location>
</feature>
<dbReference type="PANTHER" id="PTHR35333">
    <property type="entry name" value="BETA-LACTAMASE"/>
    <property type="match status" value="1"/>
</dbReference>
<proteinExistence type="inferred from homology"/>
<dbReference type="EMBL" id="JAPWGM010000002">
    <property type="protein sequence ID" value="MCZ4243790.1"/>
    <property type="molecule type" value="Genomic_DNA"/>
</dbReference>
<dbReference type="Gene3D" id="3.40.710.10">
    <property type="entry name" value="DD-peptidase/beta-lactamase superfamily"/>
    <property type="match status" value="1"/>
</dbReference>
<evidence type="ECO:0000256" key="4">
    <source>
        <dbReference type="SAM" id="SignalP"/>
    </source>
</evidence>
<dbReference type="RefSeq" id="WP_269426865.1">
    <property type="nucleotide sequence ID" value="NZ_JAPWGM010000002.1"/>
</dbReference>
<name>A0ABT4L798_9SPHI</name>
<dbReference type="GO" id="GO:0016787">
    <property type="term" value="F:hydrolase activity"/>
    <property type="evidence" value="ECO:0007669"/>
    <property type="project" value="UniProtKB-KW"/>
</dbReference>
<keyword evidence="7" id="KW-1185">Reference proteome</keyword>
<dbReference type="InterPro" id="IPR000871">
    <property type="entry name" value="Beta-lactam_class-A"/>
</dbReference>
<comment type="similarity">
    <text evidence="2">Belongs to the class-A beta-lactamase family.</text>
</comment>
<comment type="catalytic activity">
    <reaction evidence="1">
        <text>a beta-lactam + H2O = a substituted beta-amino acid</text>
        <dbReference type="Rhea" id="RHEA:20401"/>
        <dbReference type="ChEBI" id="CHEBI:15377"/>
        <dbReference type="ChEBI" id="CHEBI:35627"/>
        <dbReference type="ChEBI" id="CHEBI:140347"/>
        <dbReference type="EC" id="3.5.2.6"/>
    </reaction>
</comment>
<dbReference type="InterPro" id="IPR012338">
    <property type="entry name" value="Beta-lactam/transpept-like"/>
</dbReference>
<dbReference type="Proteomes" id="UP001144347">
    <property type="component" value="Unassembled WGS sequence"/>
</dbReference>
<evidence type="ECO:0000313" key="6">
    <source>
        <dbReference type="EMBL" id="MCZ4243790.1"/>
    </source>
</evidence>
<evidence type="ECO:0000259" key="5">
    <source>
        <dbReference type="Pfam" id="PF13354"/>
    </source>
</evidence>
<organism evidence="6 7">
    <name type="scientific">Pedobacter punctiformis</name>
    <dbReference type="NCBI Taxonomy" id="3004097"/>
    <lineage>
        <taxon>Bacteria</taxon>
        <taxon>Pseudomonadati</taxon>
        <taxon>Bacteroidota</taxon>
        <taxon>Sphingobacteriia</taxon>
        <taxon>Sphingobacteriales</taxon>
        <taxon>Sphingobacteriaceae</taxon>
        <taxon>Pedobacter</taxon>
    </lineage>
</organism>
<evidence type="ECO:0000256" key="1">
    <source>
        <dbReference type="ARBA" id="ARBA00001526"/>
    </source>
</evidence>
<accession>A0ABT4L798</accession>
<evidence type="ECO:0000313" key="7">
    <source>
        <dbReference type="Proteomes" id="UP001144347"/>
    </source>
</evidence>
<feature type="signal peptide" evidence="4">
    <location>
        <begin position="1"/>
        <end position="18"/>
    </location>
</feature>
<sequence>MRSILFSWLCLFSLSAMAQKTDTVFLQKLMESKPEWFGNILNKADKNQVQILYTQVNRDAGNKPRFKTFSYNLNPHHYFYPASTVKLAAVIFALEKVNRLKSTGLDAQSTMITDSAYAGQTKVLKDETAENALPSIEHYIKKILLTSDNDAFNRLFEFIGRAEINQKLKKNGLNNSRILNRLAIGDSGEPAKHTNPIRFYNGDQLVYSQPAQYDPKEYELNLTNTSMGKGYLDSADKLVNKPFTLINKNAFPVNDQQKLMQKLIFPEAFPKNERYNLTPQDYKLIYTYMSKYPTESNYPKYDPKEFWATYAKMLYYGREKDAMPDPNIRIFNKYGDSYGFIIDNSYFVDFKNEIEYFLTAVVQSNEDGIYNDNKYEYETVCYPFMKNLGQAIYEYEKNRSKKIKPDLTKFKMNYK</sequence>
<dbReference type="SUPFAM" id="SSF56601">
    <property type="entry name" value="beta-lactamase/transpeptidase-like"/>
    <property type="match status" value="1"/>
</dbReference>
<protein>
    <recommendedName>
        <fullName evidence="3">beta-lactamase</fullName>
        <ecNumber evidence="3">3.5.2.6</ecNumber>
    </recommendedName>
</protein>
<dbReference type="EC" id="3.5.2.6" evidence="3"/>
<comment type="caution">
    <text evidence="6">The sequence shown here is derived from an EMBL/GenBank/DDBJ whole genome shotgun (WGS) entry which is preliminary data.</text>
</comment>